<evidence type="ECO:0000313" key="1">
    <source>
        <dbReference type="EMBL" id="NJB98370.1"/>
    </source>
</evidence>
<proteinExistence type="predicted"/>
<dbReference type="Proteomes" id="UP000531251">
    <property type="component" value="Unassembled WGS sequence"/>
</dbReference>
<accession>A0A7X6BDJ8</accession>
<dbReference type="RefSeq" id="WP_164521765.1">
    <property type="nucleotide sequence ID" value="NZ_BAAADY010000023.1"/>
</dbReference>
<dbReference type="EMBL" id="JAATJB010000008">
    <property type="protein sequence ID" value="NJB98370.1"/>
    <property type="molecule type" value="Genomic_DNA"/>
</dbReference>
<sequence>MMTMHCEPNAMAAVLPEVEESLRSWSSGLFTAWCDAVVTPWNLVPQPTTHDVSHGDRLTIPEALESGTLSLFA</sequence>
<gene>
    <name evidence="1" type="ORF">GGR89_002702</name>
</gene>
<organism evidence="1 2">
    <name type="scientific">Sphingomonas trueperi</name>
    <dbReference type="NCBI Taxonomy" id="53317"/>
    <lineage>
        <taxon>Bacteria</taxon>
        <taxon>Pseudomonadati</taxon>
        <taxon>Pseudomonadota</taxon>
        <taxon>Alphaproteobacteria</taxon>
        <taxon>Sphingomonadales</taxon>
        <taxon>Sphingomonadaceae</taxon>
        <taxon>Sphingomonas</taxon>
    </lineage>
</organism>
<protein>
    <submittedName>
        <fullName evidence="1">Uncharacterized protein</fullName>
    </submittedName>
</protein>
<dbReference type="AlphaFoldDB" id="A0A7X6BDJ8"/>
<evidence type="ECO:0000313" key="2">
    <source>
        <dbReference type="Proteomes" id="UP000531251"/>
    </source>
</evidence>
<comment type="caution">
    <text evidence="1">The sequence shown here is derived from an EMBL/GenBank/DDBJ whole genome shotgun (WGS) entry which is preliminary data.</text>
</comment>
<name>A0A7X6BDJ8_9SPHN</name>
<keyword evidence="2" id="KW-1185">Reference proteome</keyword>
<reference evidence="1 2" key="1">
    <citation type="submission" date="2020-03" db="EMBL/GenBank/DDBJ databases">
        <title>Genomic Encyclopedia of Type Strains, Phase IV (KMG-IV): sequencing the most valuable type-strain genomes for metagenomic binning, comparative biology and taxonomic classification.</title>
        <authorList>
            <person name="Goeker M."/>
        </authorList>
    </citation>
    <scope>NUCLEOTIDE SEQUENCE [LARGE SCALE GENOMIC DNA]</scope>
    <source>
        <strain evidence="1 2">DSM 7225</strain>
    </source>
</reference>